<organism evidence="2 3">
    <name type="scientific">Flavobacterium aciduliphilum</name>
    <dbReference type="NCBI Taxonomy" id="1101402"/>
    <lineage>
        <taxon>Bacteria</taxon>
        <taxon>Pseudomonadati</taxon>
        <taxon>Bacteroidota</taxon>
        <taxon>Flavobacteriia</taxon>
        <taxon>Flavobacteriales</taxon>
        <taxon>Flavobacteriaceae</taxon>
        <taxon>Flavobacterium</taxon>
    </lineage>
</organism>
<keyword evidence="1" id="KW-1133">Transmembrane helix</keyword>
<dbReference type="Proteomes" id="UP000248840">
    <property type="component" value="Unassembled WGS sequence"/>
</dbReference>
<evidence type="ECO:0000313" key="3">
    <source>
        <dbReference type="Proteomes" id="UP000248840"/>
    </source>
</evidence>
<sequence length="66" mass="7763">METLFILYIFYMLSTILLIVISFFWLIINNFNKTSNKKDVSYLITGIFMFLIGIESFIAMVYGSEM</sequence>
<proteinExistence type="predicted"/>
<evidence type="ECO:0000256" key="1">
    <source>
        <dbReference type="SAM" id="Phobius"/>
    </source>
</evidence>
<protein>
    <submittedName>
        <fullName evidence="2">Uncharacterized protein</fullName>
    </submittedName>
</protein>
<keyword evidence="3" id="KW-1185">Reference proteome</keyword>
<gene>
    <name evidence="2" type="ORF">CLV55_1148</name>
</gene>
<keyword evidence="1" id="KW-0472">Membrane</keyword>
<feature type="transmembrane region" description="Helical" evidence="1">
    <location>
        <begin position="40"/>
        <end position="62"/>
    </location>
</feature>
<feature type="transmembrane region" description="Helical" evidence="1">
    <location>
        <begin position="6"/>
        <end position="28"/>
    </location>
</feature>
<evidence type="ECO:0000313" key="2">
    <source>
        <dbReference type="EMBL" id="RAR69965.1"/>
    </source>
</evidence>
<keyword evidence="1" id="KW-0812">Transmembrane</keyword>
<name>A0A328YBS2_9FLAO</name>
<accession>A0A328YBS2</accession>
<reference evidence="2 3" key="1">
    <citation type="submission" date="2018-06" db="EMBL/GenBank/DDBJ databases">
        <title>Genomic Encyclopedia of Archaeal and Bacterial Type Strains, Phase II (KMG-II): from individual species to whole genera.</title>
        <authorList>
            <person name="Goeker M."/>
        </authorList>
    </citation>
    <scope>NUCLEOTIDE SEQUENCE [LARGE SCALE GENOMIC DNA]</scope>
    <source>
        <strain evidence="2 3">DSM 25663</strain>
    </source>
</reference>
<dbReference type="EMBL" id="QLSZ01000014">
    <property type="protein sequence ID" value="RAR69965.1"/>
    <property type="molecule type" value="Genomic_DNA"/>
</dbReference>
<dbReference type="AlphaFoldDB" id="A0A328YBS2"/>
<comment type="caution">
    <text evidence="2">The sequence shown here is derived from an EMBL/GenBank/DDBJ whole genome shotgun (WGS) entry which is preliminary data.</text>
</comment>